<organism evidence="2 3">
    <name type="scientific">Laetiporus sulphureus 93-53</name>
    <dbReference type="NCBI Taxonomy" id="1314785"/>
    <lineage>
        <taxon>Eukaryota</taxon>
        <taxon>Fungi</taxon>
        <taxon>Dikarya</taxon>
        <taxon>Basidiomycota</taxon>
        <taxon>Agaricomycotina</taxon>
        <taxon>Agaricomycetes</taxon>
        <taxon>Polyporales</taxon>
        <taxon>Laetiporus</taxon>
    </lineage>
</organism>
<dbReference type="EMBL" id="KV427605">
    <property type="protein sequence ID" value="KZT12904.1"/>
    <property type="molecule type" value="Genomic_DNA"/>
</dbReference>
<name>A0A165ICS9_9APHY</name>
<dbReference type="AlphaFoldDB" id="A0A165ICS9"/>
<accession>A0A165ICS9</accession>
<evidence type="ECO:0000256" key="1">
    <source>
        <dbReference type="SAM" id="Phobius"/>
    </source>
</evidence>
<dbReference type="InterPro" id="IPR009305">
    <property type="entry name" value="Mpo1-like"/>
</dbReference>
<dbReference type="Proteomes" id="UP000076871">
    <property type="component" value="Unassembled WGS sequence"/>
</dbReference>
<evidence type="ECO:0000313" key="2">
    <source>
        <dbReference type="EMBL" id="KZT12904.1"/>
    </source>
</evidence>
<gene>
    <name evidence="2" type="ORF">LAESUDRAFT_808414</name>
</gene>
<feature type="transmembrane region" description="Helical" evidence="1">
    <location>
        <begin position="73"/>
        <end position="94"/>
    </location>
</feature>
<dbReference type="GO" id="GO:0046521">
    <property type="term" value="P:sphingoid catabolic process"/>
    <property type="evidence" value="ECO:0007669"/>
    <property type="project" value="TreeGrafter"/>
</dbReference>
<keyword evidence="1" id="KW-1133">Transmembrane helix</keyword>
<proteinExistence type="predicted"/>
<dbReference type="GeneID" id="63831092"/>
<dbReference type="GO" id="GO:0016020">
    <property type="term" value="C:membrane"/>
    <property type="evidence" value="ECO:0007669"/>
    <property type="project" value="GOC"/>
</dbReference>
<dbReference type="FunCoup" id="A0A165ICS9">
    <property type="interactions" value="98"/>
</dbReference>
<evidence type="ECO:0000313" key="3">
    <source>
        <dbReference type="Proteomes" id="UP000076871"/>
    </source>
</evidence>
<keyword evidence="1" id="KW-0812">Transmembrane</keyword>
<keyword evidence="1" id="KW-0472">Membrane</keyword>
<reference evidence="2 3" key="1">
    <citation type="journal article" date="2016" name="Mol. Biol. Evol.">
        <title>Comparative Genomics of Early-Diverging Mushroom-Forming Fungi Provides Insights into the Origins of Lignocellulose Decay Capabilities.</title>
        <authorList>
            <person name="Nagy L.G."/>
            <person name="Riley R."/>
            <person name="Tritt A."/>
            <person name="Adam C."/>
            <person name="Daum C."/>
            <person name="Floudas D."/>
            <person name="Sun H."/>
            <person name="Yadav J.S."/>
            <person name="Pangilinan J."/>
            <person name="Larsson K.H."/>
            <person name="Matsuura K."/>
            <person name="Barry K."/>
            <person name="Labutti K."/>
            <person name="Kuo R."/>
            <person name="Ohm R.A."/>
            <person name="Bhattacharya S.S."/>
            <person name="Shirouzu T."/>
            <person name="Yoshinaga Y."/>
            <person name="Martin F.M."/>
            <person name="Grigoriev I.V."/>
            <person name="Hibbett D.S."/>
        </authorList>
    </citation>
    <scope>NUCLEOTIDE SEQUENCE [LARGE SCALE GENOMIC DNA]</scope>
    <source>
        <strain evidence="2 3">93-53</strain>
    </source>
</reference>
<dbReference type="OrthoDB" id="2124888at2759"/>
<dbReference type="PANTHER" id="PTHR28026:SF9">
    <property type="entry name" value="2-HYDROXY-PALMITIC ACID DIOXYGENASE MPO1"/>
    <property type="match status" value="1"/>
</dbReference>
<protein>
    <submittedName>
        <fullName evidence="2">DUF962-domain-containing protein</fullName>
    </submittedName>
</protein>
<dbReference type="Pfam" id="PF06127">
    <property type="entry name" value="Mpo1-like"/>
    <property type="match status" value="1"/>
</dbReference>
<dbReference type="GO" id="GO:0005783">
    <property type="term" value="C:endoplasmic reticulum"/>
    <property type="evidence" value="ECO:0007669"/>
    <property type="project" value="TreeGrafter"/>
</dbReference>
<dbReference type="InParanoid" id="A0A165ICS9"/>
<feature type="transmembrane region" description="Helical" evidence="1">
    <location>
        <begin position="31"/>
        <end position="53"/>
    </location>
</feature>
<sequence>MQFSDLLNVKKQLAFYGAYHNNPINIKIHQVCVPILIWTFQVMATAIPTPSFFPQIHYRLNDYLVFDFNWSFVQAAVYVLYYFLLEPTAAACYVPQMTLSVLMANAYSYTHNSFKHAAAIHIVCWIAQFAGHYGPEGRSPALLDNLIGAVVLAPFFVHLELLFDFGYKPELHHEIKNLIGTEILRVRRAEKEKARAAAAQEVGKKEE</sequence>
<dbReference type="PANTHER" id="PTHR28026">
    <property type="entry name" value="DUF962 DOMAIN PROTEIN (AFU_ORTHOLOGUE AFUA_8G05310)"/>
    <property type="match status" value="1"/>
</dbReference>
<keyword evidence="3" id="KW-1185">Reference proteome</keyword>
<dbReference type="RefSeq" id="XP_040770414.1">
    <property type="nucleotide sequence ID" value="XM_040914064.1"/>
</dbReference>